<sequence length="264" mass="29783">MKDGEPEGLDPKQILGKTIVELANESGESRRDHFEALLLFSRKLLDLWGVQRRFETWHVGSHTQTNKKPNLIFGNHPGSIDVPLVLTTLHDLGILDPEVQILVSEISYPFYTRNFGHKNFVEASKRPTVISESLRRVSDNLNRGGQFLIFPADRTLEPQGKILFKGGLRFILSQVGGDRIVNSFYIDSDYQGRILSRSPEVLTGILHRLRSDSAELPVVPQVTIGIKRIESLSGQWREDLNTPGGDLEVGRALSRRFLDEYGLQ</sequence>
<name>A0A1F4ZS48_9BACT</name>
<dbReference type="Proteomes" id="UP000176424">
    <property type="component" value="Unassembled WGS sequence"/>
</dbReference>
<comment type="caution">
    <text evidence="1">The sequence shown here is derived from an EMBL/GenBank/DDBJ whole genome shotgun (WGS) entry which is preliminary data.</text>
</comment>
<accession>A0A1F4ZS48</accession>
<dbReference type="STRING" id="1797263.A2397_05645"/>
<organism evidence="1 2">
    <name type="scientific">Candidatus Amesbacteria bacterium RIFOXYB1_FULL_44_23</name>
    <dbReference type="NCBI Taxonomy" id="1797263"/>
    <lineage>
        <taxon>Bacteria</taxon>
        <taxon>Candidatus Amesiibacteriota</taxon>
    </lineage>
</organism>
<protein>
    <recommendedName>
        <fullName evidence="3">Phospholipid/glycerol acyltransferase domain-containing protein</fullName>
    </recommendedName>
</protein>
<dbReference type="AlphaFoldDB" id="A0A1F4ZS48"/>
<proteinExistence type="predicted"/>
<evidence type="ECO:0008006" key="3">
    <source>
        <dbReference type="Google" id="ProtNLM"/>
    </source>
</evidence>
<evidence type="ECO:0000313" key="2">
    <source>
        <dbReference type="Proteomes" id="UP000176424"/>
    </source>
</evidence>
<dbReference type="EMBL" id="MEXR01000062">
    <property type="protein sequence ID" value="OGD08194.1"/>
    <property type="molecule type" value="Genomic_DNA"/>
</dbReference>
<gene>
    <name evidence="1" type="ORF">A2397_05645</name>
</gene>
<reference evidence="1 2" key="1">
    <citation type="journal article" date="2016" name="Nat. Commun.">
        <title>Thousands of microbial genomes shed light on interconnected biogeochemical processes in an aquifer system.</title>
        <authorList>
            <person name="Anantharaman K."/>
            <person name="Brown C.T."/>
            <person name="Hug L.A."/>
            <person name="Sharon I."/>
            <person name="Castelle C.J."/>
            <person name="Probst A.J."/>
            <person name="Thomas B.C."/>
            <person name="Singh A."/>
            <person name="Wilkins M.J."/>
            <person name="Karaoz U."/>
            <person name="Brodie E.L."/>
            <person name="Williams K.H."/>
            <person name="Hubbard S.S."/>
            <person name="Banfield J.F."/>
        </authorList>
    </citation>
    <scope>NUCLEOTIDE SEQUENCE [LARGE SCALE GENOMIC DNA]</scope>
</reference>
<evidence type="ECO:0000313" key="1">
    <source>
        <dbReference type="EMBL" id="OGD08194.1"/>
    </source>
</evidence>